<dbReference type="PROSITE" id="PS00862">
    <property type="entry name" value="OX2_COVAL_FAD"/>
    <property type="match status" value="1"/>
</dbReference>
<dbReference type="InterPro" id="IPR016167">
    <property type="entry name" value="FAD-bd_PCMH_sub1"/>
</dbReference>
<comment type="cofactor">
    <cofactor evidence="1">
        <name>FAD</name>
        <dbReference type="ChEBI" id="CHEBI:57692"/>
    </cofactor>
</comment>
<dbReference type="PANTHER" id="PTHR42973:SF39">
    <property type="entry name" value="FAD-BINDING PCMH-TYPE DOMAIN-CONTAINING PROTEIN"/>
    <property type="match status" value="1"/>
</dbReference>
<dbReference type="InterPro" id="IPR050416">
    <property type="entry name" value="FAD-linked_Oxidoreductase"/>
</dbReference>
<comment type="similarity">
    <text evidence="2">Belongs to the oxygen-dependent FAD-linked oxidoreductase family.</text>
</comment>
<name>A0ABU1JU95_9PROT</name>
<evidence type="ECO:0000256" key="5">
    <source>
        <dbReference type="ARBA" id="ARBA00023002"/>
    </source>
</evidence>
<dbReference type="InterPro" id="IPR016166">
    <property type="entry name" value="FAD-bd_PCMH"/>
</dbReference>
<evidence type="ECO:0000256" key="1">
    <source>
        <dbReference type="ARBA" id="ARBA00001974"/>
    </source>
</evidence>
<dbReference type="Gene3D" id="3.30.43.10">
    <property type="entry name" value="Uridine Diphospho-n-acetylenolpyruvylglucosamine Reductase, domain 2"/>
    <property type="match status" value="1"/>
</dbReference>
<comment type="caution">
    <text evidence="7">The sequence shown here is derived from an EMBL/GenBank/DDBJ whole genome shotgun (WGS) entry which is preliminary data.</text>
</comment>
<dbReference type="Pfam" id="PF08031">
    <property type="entry name" value="BBE"/>
    <property type="match status" value="1"/>
</dbReference>
<evidence type="ECO:0000256" key="3">
    <source>
        <dbReference type="ARBA" id="ARBA00022630"/>
    </source>
</evidence>
<keyword evidence="4" id="KW-0274">FAD</keyword>
<accession>A0ABU1JU95</accession>
<feature type="domain" description="FAD-binding PCMH-type" evidence="6">
    <location>
        <begin position="49"/>
        <end position="219"/>
    </location>
</feature>
<evidence type="ECO:0000256" key="2">
    <source>
        <dbReference type="ARBA" id="ARBA00005466"/>
    </source>
</evidence>
<dbReference type="InterPro" id="IPR036318">
    <property type="entry name" value="FAD-bd_PCMH-like_sf"/>
</dbReference>
<protein>
    <recommendedName>
        <fullName evidence="6">FAD-binding PCMH-type domain-containing protein</fullName>
    </recommendedName>
</protein>
<dbReference type="Proteomes" id="UP001262410">
    <property type="component" value="Unassembled WGS sequence"/>
</dbReference>
<dbReference type="InterPro" id="IPR006093">
    <property type="entry name" value="Oxy_OxRdtase_FAD_BS"/>
</dbReference>
<sequence length="462" mass="48803">MTTPRLKRRDGAVIDTALIAAFAEGFSGAVIQPEGAGYDAARRIWNVSIDKHPGLIARCQGVADIVRAVHFARDNDLLVAVRGGGHNVGGRAVCDDGIVIDLSAMKAVFVDPQQRTVRVQGGATLGDLDRETHLHGLAVPTGVVSRTGIGGLALGGGVGWLVRKHGLTCDNILSCEVVTAAGEIVTASADSNPDLFWGLRGGGGNFGIVASFLFQAHPVSIVLGGLVLYPRDQAAALLRHYRGFMATAPDELTAYCGLISTPDGMPAAAVALCYSGDIAEGEKLLQPLRGFGTPFLDIVQPMPFPAMQQLADGSFPDGTYNYWKSTFLADLSDEVIDLIVEHGNRATSPLSGALVEFYGGAAGRVAPGDTAFAQRQSEFNVGITAQWTDAAEAQQHIAWVREAWDALQPHSSGGYLLNFLGEEAPTTIQAAFGANHARLVALKTKYDPTNFFSLNQNVAPAR</sequence>
<reference evidence="7 8" key="1">
    <citation type="submission" date="2023-07" db="EMBL/GenBank/DDBJ databases">
        <title>Sorghum-associated microbial communities from plants grown in Nebraska, USA.</title>
        <authorList>
            <person name="Schachtman D."/>
        </authorList>
    </citation>
    <scope>NUCLEOTIDE SEQUENCE [LARGE SCALE GENOMIC DNA]</scope>
    <source>
        <strain evidence="7 8">584</strain>
    </source>
</reference>
<dbReference type="Pfam" id="PF01565">
    <property type="entry name" value="FAD_binding_4"/>
    <property type="match status" value="1"/>
</dbReference>
<organism evidence="7 8">
    <name type="scientific">Inquilinus ginsengisoli</name>
    <dbReference type="NCBI Taxonomy" id="363840"/>
    <lineage>
        <taxon>Bacteria</taxon>
        <taxon>Pseudomonadati</taxon>
        <taxon>Pseudomonadota</taxon>
        <taxon>Alphaproteobacteria</taxon>
        <taxon>Rhodospirillales</taxon>
        <taxon>Rhodospirillaceae</taxon>
        <taxon>Inquilinus</taxon>
    </lineage>
</organism>
<keyword evidence="3" id="KW-0285">Flavoprotein</keyword>
<dbReference type="Gene3D" id="3.40.462.20">
    <property type="match status" value="1"/>
</dbReference>
<dbReference type="Gene3D" id="3.30.465.10">
    <property type="match status" value="1"/>
</dbReference>
<dbReference type="PROSITE" id="PS51387">
    <property type="entry name" value="FAD_PCMH"/>
    <property type="match status" value="1"/>
</dbReference>
<dbReference type="InterPro" id="IPR016169">
    <property type="entry name" value="FAD-bd_PCMH_sub2"/>
</dbReference>
<evidence type="ECO:0000259" key="6">
    <source>
        <dbReference type="PROSITE" id="PS51387"/>
    </source>
</evidence>
<evidence type="ECO:0000256" key="4">
    <source>
        <dbReference type="ARBA" id="ARBA00022827"/>
    </source>
</evidence>
<dbReference type="InterPro" id="IPR012951">
    <property type="entry name" value="BBE"/>
</dbReference>
<evidence type="ECO:0000313" key="7">
    <source>
        <dbReference type="EMBL" id="MDR6292195.1"/>
    </source>
</evidence>
<dbReference type="RefSeq" id="WP_309798089.1">
    <property type="nucleotide sequence ID" value="NZ_JAVDPW010000008.1"/>
</dbReference>
<dbReference type="InterPro" id="IPR006094">
    <property type="entry name" value="Oxid_FAD_bind_N"/>
</dbReference>
<dbReference type="SUPFAM" id="SSF56176">
    <property type="entry name" value="FAD-binding/transporter-associated domain-like"/>
    <property type="match status" value="1"/>
</dbReference>
<keyword evidence="8" id="KW-1185">Reference proteome</keyword>
<evidence type="ECO:0000313" key="8">
    <source>
        <dbReference type="Proteomes" id="UP001262410"/>
    </source>
</evidence>
<gene>
    <name evidence="7" type="ORF">E9232_004733</name>
</gene>
<dbReference type="EMBL" id="JAVDPW010000008">
    <property type="protein sequence ID" value="MDR6292195.1"/>
    <property type="molecule type" value="Genomic_DNA"/>
</dbReference>
<keyword evidence="5" id="KW-0560">Oxidoreductase</keyword>
<dbReference type="PANTHER" id="PTHR42973">
    <property type="entry name" value="BINDING OXIDOREDUCTASE, PUTATIVE (AFU_ORTHOLOGUE AFUA_1G17690)-RELATED"/>
    <property type="match status" value="1"/>
</dbReference>
<proteinExistence type="inferred from homology"/>